<accession>A0ABX7Q4W2</accession>
<evidence type="ECO:0008006" key="6">
    <source>
        <dbReference type="Google" id="ProtNLM"/>
    </source>
</evidence>
<dbReference type="Gene3D" id="1.25.40.10">
    <property type="entry name" value="Tetratricopeptide repeat domain"/>
    <property type="match status" value="1"/>
</dbReference>
<keyword evidence="3" id="KW-0472">Membrane</keyword>
<protein>
    <recommendedName>
        <fullName evidence="6">Tetratricopeptide repeat protein</fullName>
    </recommendedName>
</protein>
<dbReference type="InterPro" id="IPR011990">
    <property type="entry name" value="TPR-like_helical_dom_sf"/>
</dbReference>
<sequence length="511" mass="57891">MQEFNLSRKGILLLFLLLVSFTVFGNTFFNQWTYDDLPVVLQNPDAHSLAGFLENTRHGRPMRELTYIPEHILFGDNPAGYRIQQLAWHGVNGFLLVLVFNALGVELPFALIGALFFMVHPLQSESLANISHRKELLALFFSLAAILCYLRSFSAQGMRRLLLWGSSVAAYGGALLSNETAVTLPLVALLYEWLMVERGRRVLWRKPLLTSAVCLLVGAFLLYRFRWIFAAEQLLTVYSKNSFEASQSYIPLFMGAMKAFGFYLYKIVLPVGLAPEYHFNLSESFWQPWALLSLSLLGGAVALAVSIRKKLPLVSLGIGWFLTLWLPISNLLPVAYLAADRYMYLCLPGIALVLAVLLQRWPKRVVMAGTGLVLVVFAGLTVVQNGYWRDEHTLWRHAAKVNPDSSWVMESAAYSYYLKGDYETARTYVREALRLNRFNTKAYLVLARIEEARGDLAEALHNYEFFTEVGAVEYPDLVLEARGKIPFLRERLRLVEIYRKRMGSSGEGGGR</sequence>
<evidence type="ECO:0000256" key="2">
    <source>
        <dbReference type="ARBA" id="ARBA00022803"/>
    </source>
</evidence>
<organism evidence="4 5">
    <name type="scientific">Geobacter benzoatilyticus</name>
    <dbReference type="NCBI Taxonomy" id="2815309"/>
    <lineage>
        <taxon>Bacteria</taxon>
        <taxon>Pseudomonadati</taxon>
        <taxon>Thermodesulfobacteriota</taxon>
        <taxon>Desulfuromonadia</taxon>
        <taxon>Geobacterales</taxon>
        <taxon>Geobacteraceae</taxon>
        <taxon>Geobacter</taxon>
    </lineage>
</organism>
<evidence type="ECO:0000313" key="5">
    <source>
        <dbReference type="Proteomes" id="UP000663651"/>
    </source>
</evidence>
<dbReference type="PANTHER" id="PTHR44227">
    <property type="match status" value="1"/>
</dbReference>
<name>A0ABX7Q4W2_9BACT</name>
<proteinExistence type="predicted"/>
<feature type="transmembrane region" description="Helical" evidence="3">
    <location>
        <begin position="94"/>
        <end position="116"/>
    </location>
</feature>
<feature type="transmembrane region" description="Helical" evidence="3">
    <location>
        <begin position="289"/>
        <end position="307"/>
    </location>
</feature>
<feature type="transmembrane region" description="Helical" evidence="3">
    <location>
        <begin position="174"/>
        <end position="196"/>
    </location>
</feature>
<dbReference type="EMBL" id="CP071382">
    <property type="protein sequence ID" value="QSV46145.1"/>
    <property type="molecule type" value="Genomic_DNA"/>
</dbReference>
<dbReference type="RefSeq" id="WP_207163933.1">
    <property type="nucleotide sequence ID" value="NZ_CP071382.1"/>
</dbReference>
<feature type="transmembrane region" description="Helical" evidence="3">
    <location>
        <begin position="313"/>
        <end position="335"/>
    </location>
</feature>
<dbReference type="PANTHER" id="PTHR44227:SF3">
    <property type="entry name" value="PROTEIN O-MANNOSYL-TRANSFERASE TMTC4"/>
    <property type="match status" value="1"/>
</dbReference>
<keyword evidence="2" id="KW-0802">TPR repeat</keyword>
<dbReference type="InterPro" id="IPR052346">
    <property type="entry name" value="O-mannosyl-transferase_TMTC"/>
</dbReference>
<feature type="transmembrane region" description="Helical" evidence="3">
    <location>
        <begin position="208"/>
        <end position="229"/>
    </location>
</feature>
<keyword evidence="3" id="KW-1133">Transmembrane helix</keyword>
<feature type="transmembrane region" description="Helical" evidence="3">
    <location>
        <begin position="249"/>
        <end position="268"/>
    </location>
</feature>
<keyword evidence="3" id="KW-0812">Transmembrane</keyword>
<feature type="transmembrane region" description="Helical" evidence="3">
    <location>
        <begin position="365"/>
        <end position="388"/>
    </location>
</feature>
<reference evidence="4 5" key="1">
    <citation type="submission" date="2021-03" db="EMBL/GenBank/DDBJ databases">
        <title>Geobacter metallireducens gen. nov. sp. nov., a microorganism capable of coupling the complete oxidation of organic compounds to the reduction of iron and other metals.</title>
        <authorList>
            <person name="Li Y."/>
        </authorList>
    </citation>
    <scope>NUCLEOTIDE SEQUENCE [LARGE SCALE GENOMIC DNA]</scope>
    <source>
        <strain evidence="4 5">Jerry-YX</strain>
    </source>
</reference>
<feature type="transmembrane region" description="Helical" evidence="3">
    <location>
        <begin position="342"/>
        <end position="359"/>
    </location>
</feature>
<dbReference type="SUPFAM" id="SSF48452">
    <property type="entry name" value="TPR-like"/>
    <property type="match status" value="1"/>
</dbReference>
<evidence type="ECO:0000313" key="4">
    <source>
        <dbReference type="EMBL" id="QSV46145.1"/>
    </source>
</evidence>
<evidence type="ECO:0000256" key="1">
    <source>
        <dbReference type="ARBA" id="ARBA00022737"/>
    </source>
</evidence>
<gene>
    <name evidence="4" type="ORF">JZM60_02340</name>
</gene>
<keyword evidence="1" id="KW-0677">Repeat</keyword>
<dbReference type="Proteomes" id="UP000663651">
    <property type="component" value="Chromosome"/>
</dbReference>
<feature type="transmembrane region" description="Helical" evidence="3">
    <location>
        <begin position="136"/>
        <end position="154"/>
    </location>
</feature>
<keyword evidence="5" id="KW-1185">Reference proteome</keyword>
<evidence type="ECO:0000256" key="3">
    <source>
        <dbReference type="SAM" id="Phobius"/>
    </source>
</evidence>